<evidence type="ECO:0008006" key="2">
    <source>
        <dbReference type="Google" id="ProtNLM"/>
    </source>
</evidence>
<dbReference type="Gene3D" id="3.90.79.10">
    <property type="entry name" value="Nucleoside Triphosphate Pyrophosphohydrolase"/>
    <property type="match status" value="1"/>
</dbReference>
<evidence type="ECO:0000313" key="1">
    <source>
        <dbReference type="EMBL" id="QHT80335.1"/>
    </source>
</evidence>
<dbReference type="AlphaFoldDB" id="A0A6C0HJK6"/>
<organism evidence="1">
    <name type="scientific">viral metagenome</name>
    <dbReference type="NCBI Taxonomy" id="1070528"/>
    <lineage>
        <taxon>unclassified sequences</taxon>
        <taxon>metagenomes</taxon>
        <taxon>organismal metagenomes</taxon>
    </lineage>
</organism>
<reference evidence="1" key="1">
    <citation type="journal article" date="2020" name="Nature">
        <title>Giant virus diversity and host interactions through global metagenomics.</title>
        <authorList>
            <person name="Schulz F."/>
            <person name="Roux S."/>
            <person name="Paez-Espino D."/>
            <person name="Jungbluth S."/>
            <person name="Walsh D.A."/>
            <person name="Denef V.J."/>
            <person name="McMahon K.D."/>
            <person name="Konstantinidis K.T."/>
            <person name="Eloe-Fadrosh E.A."/>
            <person name="Kyrpides N.C."/>
            <person name="Woyke T."/>
        </authorList>
    </citation>
    <scope>NUCLEOTIDE SEQUENCE</scope>
    <source>
        <strain evidence="1">GVMAG-M-3300023184-120</strain>
    </source>
</reference>
<proteinExistence type="predicted"/>
<dbReference type="SUPFAM" id="SSF55811">
    <property type="entry name" value="Nudix"/>
    <property type="match status" value="1"/>
</dbReference>
<sequence>MSHFLGDVHPNLPNEEKIGSSAVIYYNKDGKTYILVGKESNYLHEKVGLTENQISQIMERQKFTPEHSPTGKTPLKNDANLNSAKRFFQKGAEYLEKELNIPEVRFDEAIYNDADQTYETIYRYLVEDSKWGIIKGKKKDQNEKSKDTIHREIMEEVGLVIFKGSIHFYGNSCTYNCYRLLVSSDDKIKGFNGSILDRKNRHKGEMFDLEFKELSEINNLLNTKSFNTTSACAIKSFLSLTLNKGGKVKKGTQKRGRRGSRRRK</sequence>
<name>A0A6C0HJK6_9ZZZZ</name>
<dbReference type="InterPro" id="IPR015797">
    <property type="entry name" value="NUDIX_hydrolase-like_dom_sf"/>
</dbReference>
<accession>A0A6C0HJK6</accession>
<protein>
    <recommendedName>
        <fullName evidence="2">Nudix hydrolase domain-containing protein</fullName>
    </recommendedName>
</protein>
<dbReference type="EMBL" id="MN739967">
    <property type="protein sequence ID" value="QHT80335.1"/>
    <property type="molecule type" value="Genomic_DNA"/>
</dbReference>